<accession>Q0ABW1</accession>
<dbReference type="KEGG" id="aeh:Mlg_0321"/>
<evidence type="ECO:0000313" key="2">
    <source>
        <dbReference type="Proteomes" id="UP000001962"/>
    </source>
</evidence>
<dbReference type="AlphaFoldDB" id="Q0ABW1"/>
<dbReference type="OrthoDB" id="5451386at2"/>
<dbReference type="EMBL" id="CP000453">
    <property type="protein sequence ID" value="ABI55676.1"/>
    <property type="molecule type" value="Genomic_DNA"/>
</dbReference>
<protein>
    <submittedName>
        <fullName evidence="1">Uncharacterized protein</fullName>
    </submittedName>
</protein>
<reference evidence="2" key="1">
    <citation type="submission" date="2006-08" db="EMBL/GenBank/DDBJ databases">
        <title>Complete sequence of Alkalilimnicola ehrilichei MLHE-1.</title>
        <authorList>
            <person name="Copeland A."/>
            <person name="Lucas S."/>
            <person name="Lapidus A."/>
            <person name="Barry K."/>
            <person name="Detter J.C."/>
            <person name="Glavina del Rio T."/>
            <person name="Hammon N."/>
            <person name="Israni S."/>
            <person name="Dalin E."/>
            <person name="Tice H."/>
            <person name="Pitluck S."/>
            <person name="Sims D."/>
            <person name="Brettin T."/>
            <person name="Bruce D."/>
            <person name="Han C."/>
            <person name="Tapia R."/>
            <person name="Gilna P."/>
            <person name="Schmutz J."/>
            <person name="Larimer F."/>
            <person name="Land M."/>
            <person name="Hauser L."/>
            <person name="Kyrpides N."/>
            <person name="Mikhailova N."/>
            <person name="Oremland R.S."/>
            <person name="Hoeft S.E."/>
            <person name="Switzer-Blum J."/>
            <person name="Kulp T."/>
            <person name="King G."/>
            <person name="Tabita R."/>
            <person name="Witte B."/>
            <person name="Santini J.M."/>
            <person name="Basu P."/>
            <person name="Hollibaugh J.T."/>
            <person name="Xie G."/>
            <person name="Stolz J.F."/>
            <person name="Richardson P."/>
        </authorList>
    </citation>
    <scope>NUCLEOTIDE SEQUENCE [LARGE SCALE GENOMIC DNA]</scope>
    <source>
        <strain evidence="2">ATCC BAA-1101 / DSM 17681 / MLHE-1</strain>
    </source>
</reference>
<gene>
    <name evidence="1" type="ordered locus">Mlg_0321</name>
</gene>
<evidence type="ECO:0000313" key="1">
    <source>
        <dbReference type="EMBL" id="ABI55676.1"/>
    </source>
</evidence>
<dbReference type="Proteomes" id="UP000001962">
    <property type="component" value="Chromosome"/>
</dbReference>
<proteinExistence type="predicted"/>
<keyword evidence="2" id="KW-1185">Reference proteome</keyword>
<organism evidence="1 2">
    <name type="scientific">Alkalilimnicola ehrlichii (strain ATCC BAA-1101 / DSM 17681 / MLHE-1)</name>
    <dbReference type="NCBI Taxonomy" id="187272"/>
    <lineage>
        <taxon>Bacteria</taxon>
        <taxon>Pseudomonadati</taxon>
        <taxon>Pseudomonadota</taxon>
        <taxon>Gammaproteobacteria</taxon>
        <taxon>Chromatiales</taxon>
        <taxon>Ectothiorhodospiraceae</taxon>
        <taxon>Alkalilimnicola</taxon>
    </lineage>
</organism>
<sequence length="278" mass="31334">MRWRVWQGVVLAALLLVVAGLAVQAWANREGRQALDDALDGLPAEWSADYEEASVNLWTRRLHVFGLTVGHEDQPPLRVDELVVVDLDRAHSPPRHMRLRAIGLHGKPAEGWPVPAAAWSDDSAEWAFAYRYDPEARSLQVEEFRLTVPGRGWAVGRLHLTRFDLEETLTTHALSLPEFEVAGLTLRYRDQGFFRRLADEGRTEPMIPLVQGWAARFDEPFFLETAEAVSLFLRDPVALELQAQPTEPVPLLDLVAMAMVSPEAIPARLEARVRALRE</sequence>
<name>Q0ABW1_ALKEH</name>
<dbReference type="RefSeq" id="WP_011628072.1">
    <property type="nucleotide sequence ID" value="NC_008340.1"/>
</dbReference>
<dbReference type="HOGENOM" id="CLU_999795_0_0_6"/>